<dbReference type="Proteomes" id="UP001295684">
    <property type="component" value="Unassembled WGS sequence"/>
</dbReference>
<keyword evidence="2" id="KW-1185">Reference proteome</keyword>
<accession>A0AAD1XPZ6</accession>
<proteinExistence type="predicted"/>
<sequence length="296" mass="34452">METLSEFKKLKLLTQNIDLIIGRVVEKIQVRSLKDEDNKDESEDLSCDQTSQVDTIHISSRGQPNKHQVEIEVPLSVSSSSTPSVQTEETDLGSIDDSFISKTTESTNLMSNTLIESQKEPSYVYKQLDENPEYIKLLQKFITYSPHKRLKRFGKILSCVFGTNLKKYKVYRIALLKEERSDKIYEKNYAIFKDFALQIQGVLFMHASTERPLDRAYLFRDSELNSHHEAAYKKLKPFFLKKRYLKYKTREGKIEKCSSEYKVVNDSKKIQVFETVYDPIHLSDLRVIAKDLIIDL</sequence>
<name>A0AAD1XPZ6_EUPCR</name>
<evidence type="ECO:0000313" key="2">
    <source>
        <dbReference type="Proteomes" id="UP001295684"/>
    </source>
</evidence>
<organism evidence="1 2">
    <name type="scientific">Euplotes crassus</name>
    <dbReference type="NCBI Taxonomy" id="5936"/>
    <lineage>
        <taxon>Eukaryota</taxon>
        <taxon>Sar</taxon>
        <taxon>Alveolata</taxon>
        <taxon>Ciliophora</taxon>
        <taxon>Intramacronucleata</taxon>
        <taxon>Spirotrichea</taxon>
        <taxon>Hypotrichia</taxon>
        <taxon>Euplotida</taxon>
        <taxon>Euplotidae</taxon>
        <taxon>Moneuplotes</taxon>
    </lineage>
</organism>
<protein>
    <submittedName>
        <fullName evidence="1">Uncharacterized protein</fullName>
    </submittedName>
</protein>
<evidence type="ECO:0000313" key="1">
    <source>
        <dbReference type="EMBL" id="CAI2376782.1"/>
    </source>
</evidence>
<dbReference type="EMBL" id="CAMPGE010018358">
    <property type="protein sequence ID" value="CAI2376782.1"/>
    <property type="molecule type" value="Genomic_DNA"/>
</dbReference>
<reference evidence="1" key="1">
    <citation type="submission" date="2023-07" db="EMBL/GenBank/DDBJ databases">
        <authorList>
            <consortium name="AG Swart"/>
            <person name="Singh M."/>
            <person name="Singh A."/>
            <person name="Seah K."/>
            <person name="Emmerich C."/>
        </authorList>
    </citation>
    <scope>NUCLEOTIDE SEQUENCE</scope>
    <source>
        <strain evidence="1">DP1</strain>
    </source>
</reference>
<gene>
    <name evidence="1" type="ORF">ECRASSUSDP1_LOCUS18158</name>
</gene>
<comment type="caution">
    <text evidence="1">The sequence shown here is derived from an EMBL/GenBank/DDBJ whole genome shotgun (WGS) entry which is preliminary data.</text>
</comment>
<dbReference type="AlphaFoldDB" id="A0AAD1XPZ6"/>